<name>A0A9P7SZP7_9HYPO</name>
<evidence type="ECO:0000313" key="1">
    <source>
        <dbReference type="EMBL" id="KAG6011274.1"/>
    </source>
</evidence>
<proteinExistence type="predicted"/>
<sequence>RLSRNTCPSQQHSTDHVNGWASRTRHVPEAGQTDGVLADKMRRSNGPCYVDVGRLLQDPRDALVACL</sequence>
<evidence type="ECO:0000313" key="2">
    <source>
        <dbReference type="Proteomes" id="UP000748025"/>
    </source>
</evidence>
<reference evidence="1" key="1">
    <citation type="journal article" date="2020" name="bioRxiv">
        <title>Whole genome comparisons of ergot fungi reveals the divergence and evolution of species within the genus Claviceps are the result of varying mechanisms driving genome evolution and host range expansion.</title>
        <authorList>
            <person name="Wyka S.A."/>
            <person name="Mondo S.J."/>
            <person name="Liu M."/>
            <person name="Dettman J."/>
            <person name="Nalam V."/>
            <person name="Broders K.D."/>
        </authorList>
    </citation>
    <scope>NUCLEOTIDE SEQUENCE</scope>
    <source>
        <strain evidence="1">CCC 602</strain>
    </source>
</reference>
<accession>A0A9P7SZP7</accession>
<keyword evidence="2" id="KW-1185">Reference proteome</keyword>
<organism evidence="1 2">
    <name type="scientific">Claviceps pusilla</name>
    <dbReference type="NCBI Taxonomy" id="123648"/>
    <lineage>
        <taxon>Eukaryota</taxon>
        <taxon>Fungi</taxon>
        <taxon>Dikarya</taxon>
        <taxon>Ascomycota</taxon>
        <taxon>Pezizomycotina</taxon>
        <taxon>Sordariomycetes</taxon>
        <taxon>Hypocreomycetidae</taxon>
        <taxon>Hypocreales</taxon>
        <taxon>Clavicipitaceae</taxon>
        <taxon>Claviceps</taxon>
    </lineage>
</organism>
<dbReference type="Proteomes" id="UP000748025">
    <property type="component" value="Unassembled WGS sequence"/>
</dbReference>
<dbReference type="AlphaFoldDB" id="A0A9P7SZP7"/>
<dbReference type="EMBL" id="SRPW01000910">
    <property type="protein sequence ID" value="KAG6011274.1"/>
    <property type="molecule type" value="Genomic_DNA"/>
</dbReference>
<gene>
    <name evidence="1" type="ORF">E4U43_008448</name>
</gene>
<feature type="non-terminal residue" evidence="1">
    <location>
        <position position="1"/>
    </location>
</feature>
<protein>
    <submittedName>
        <fullName evidence="1">Uncharacterized protein</fullName>
    </submittedName>
</protein>
<comment type="caution">
    <text evidence="1">The sequence shown here is derived from an EMBL/GenBank/DDBJ whole genome shotgun (WGS) entry which is preliminary data.</text>
</comment>